<organism evidence="6 7">
    <name type="scientific">Mycena maculata</name>
    <dbReference type="NCBI Taxonomy" id="230809"/>
    <lineage>
        <taxon>Eukaryota</taxon>
        <taxon>Fungi</taxon>
        <taxon>Dikarya</taxon>
        <taxon>Basidiomycota</taxon>
        <taxon>Agaricomycotina</taxon>
        <taxon>Agaricomycetes</taxon>
        <taxon>Agaricomycetidae</taxon>
        <taxon>Agaricales</taxon>
        <taxon>Marasmiineae</taxon>
        <taxon>Mycenaceae</taxon>
        <taxon>Mycena</taxon>
    </lineage>
</organism>
<dbReference type="InterPro" id="IPR019404">
    <property type="entry name" value="Mediator_Med11"/>
</dbReference>
<keyword evidence="4" id="KW-0010">Activator</keyword>
<dbReference type="GO" id="GO:0006357">
    <property type="term" value="P:regulation of transcription by RNA polymerase II"/>
    <property type="evidence" value="ECO:0007669"/>
    <property type="project" value="InterPro"/>
</dbReference>
<name>A0AAD7MUG8_9AGAR</name>
<proteinExistence type="inferred from homology"/>
<dbReference type="Pfam" id="PF10280">
    <property type="entry name" value="Med11"/>
    <property type="match status" value="1"/>
</dbReference>
<feature type="region of interest" description="Disordered" evidence="5">
    <location>
        <begin position="163"/>
        <end position="187"/>
    </location>
</feature>
<evidence type="ECO:0000256" key="4">
    <source>
        <dbReference type="RuleBase" id="RU364147"/>
    </source>
</evidence>
<comment type="similarity">
    <text evidence="2 4">Belongs to the Mediator complex subunit 11 family.</text>
</comment>
<gene>
    <name evidence="4" type="primary">MED11</name>
    <name evidence="6" type="ORF">DFH07DRAFT_845532</name>
</gene>
<keyword evidence="3 4" id="KW-0539">Nucleus</keyword>
<comment type="caution">
    <text evidence="6">The sequence shown here is derived from an EMBL/GenBank/DDBJ whole genome shotgun (WGS) entry which is preliminary data.</text>
</comment>
<comment type="function">
    <text evidence="4">Component of the Mediator complex, a coactivator involved in the regulated transcription of nearly all RNA polymerase II-dependent genes. Mediator functions as a bridge to convey information from gene-specific regulatory proteins to the basal RNA polymerase II transcription machinery. Mediator is recruited to promoters by direct interactions with regulatory proteins and serves as a scaffold for the assembly of a functional pre-initiation complex with RNA polymerase II and the general transcription factors.</text>
</comment>
<sequence>MSTTKLDEETDALEIDPIWTTSRTARQIFSLGQVEKDITRLLALAASSISLLTLPQTDFPEDNLPQGDERSEKFVLEVSEYFERLDAIQIAIRSSLAHIRHSRIAPSAINAPPPNFVPPSLGVGLPSADNGDGSALRKNRGLQEERIERDAWKGILDALRRLKAEQQKESEPVNPGPSAADIDTEMQ</sequence>
<dbReference type="GO" id="GO:0003712">
    <property type="term" value="F:transcription coregulator activity"/>
    <property type="evidence" value="ECO:0007669"/>
    <property type="project" value="InterPro"/>
</dbReference>
<keyword evidence="7" id="KW-1185">Reference proteome</keyword>
<evidence type="ECO:0000256" key="2">
    <source>
        <dbReference type="ARBA" id="ARBA00008186"/>
    </source>
</evidence>
<evidence type="ECO:0000313" key="6">
    <source>
        <dbReference type="EMBL" id="KAJ7733575.1"/>
    </source>
</evidence>
<comment type="subunit">
    <text evidence="4">Component of the Mediator complex.</text>
</comment>
<accession>A0AAD7MUG8</accession>
<comment type="subcellular location">
    <subcellularLocation>
        <location evidence="1 4">Nucleus</location>
    </subcellularLocation>
</comment>
<dbReference type="Proteomes" id="UP001215280">
    <property type="component" value="Unassembled WGS sequence"/>
</dbReference>
<dbReference type="GO" id="GO:0016592">
    <property type="term" value="C:mediator complex"/>
    <property type="evidence" value="ECO:0007669"/>
    <property type="project" value="InterPro"/>
</dbReference>
<evidence type="ECO:0000256" key="5">
    <source>
        <dbReference type="SAM" id="MobiDB-lite"/>
    </source>
</evidence>
<keyword evidence="4" id="KW-0805">Transcription regulation</keyword>
<reference evidence="6" key="1">
    <citation type="submission" date="2023-03" db="EMBL/GenBank/DDBJ databases">
        <title>Massive genome expansion in bonnet fungi (Mycena s.s.) driven by repeated elements and novel gene families across ecological guilds.</title>
        <authorList>
            <consortium name="Lawrence Berkeley National Laboratory"/>
            <person name="Harder C.B."/>
            <person name="Miyauchi S."/>
            <person name="Viragh M."/>
            <person name="Kuo A."/>
            <person name="Thoen E."/>
            <person name="Andreopoulos B."/>
            <person name="Lu D."/>
            <person name="Skrede I."/>
            <person name="Drula E."/>
            <person name="Henrissat B."/>
            <person name="Morin E."/>
            <person name="Kohler A."/>
            <person name="Barry K."/>
            <person name="LaButti K."/>
            <person name="Morin E."/>
            <person name="Salamov A."/>
            <person name="Lipzen A."/>
            <person name="Mereny Z."/>
            <person name="Hegedus B."/>
            <person name="Baldrian P."/>
            <person name="Stursova M."/>
            <person name="Weitz H."/>
            <person name="Taylor A."/>
            <person name="Grigoriev I.V."/>
            <person name="Nagy L.G."/>
            <person name="Martin F."/>
            <person name="Kauserud H."/>
        </authorList>
    </citation>
    <scope>NUCLEOTIDE SEQUENCE</scope>
    <source>
        <strain evidence="6">CBHHK188m</strain>
    </source>
</reference>
<evidence type="ECO:0000256" key="1">
    <source>
        <dbReference type="ARBA" id="ARBA00004123"/>
    </source>
</evidence>
<keyword evidence="4" id="KW-0804">Transcription</keyword>
<dbReference type="AlphaFoldDB" id="A0AAD7MUG8"/>
<evidence type="ECO:0000313" key="7">
    <source>
        <dbReference type="Proteomes" id="UP001215280"/>
    </source>
</evidence>
<evidence type="ECO:0000256" key="3">
    <source>
        <dbReference type="ARBA" id="ARBA00023242"/>
    </source>
</evidence>
<protein>
    <recommendedName>
        <fullName evidence="4">Mediator of RNA polymerase II transcription subunit 11</fullName>
    </recommendedName>
    <alternativeName>
        <fullName evidence="4">Mediator complex subunit 11</fullName>
    </alternativeName>
</protein>
<dbReference type="EMBL" id="JARJLG010000167">
    <property type="protein sequence ID" value="KAJ7733575.1"/>
    <property type="molecule type" value="Genomic_DNA"/>
</dbReference>